<dbReference type="Proteomes" id="UP000184480">
    <property type="component" value="Unassembled WGS sequence"/>
</dbReference>
<dbReference type="InterPro" id="IPR046342">
    <property type="entry name" value="CBS_dom_sf"/>
</dbReference>
<evidence type="ECO:0000256" key="9">
    <source>
        <dbReference type="PROSITE-ProRule" id="PRU01193"/>
    </source>
</evidence>
<dbReference type="STRING" id="1346286.SAMN05444362_11130"/>
<protein>
    <submittedName>
        <fullName evidence="13">Putative hemolysin</fullName>
    </submittedName>
</protein>
<dbReference type="InterPro" id="IPR051676">
    <property type="entry name" value="UPF0053_domain"/>
</dbReference>
<feature type="domain" description="CBS" evidence="11">
    <location>
        <begin position="277"/>
        <end position="339"/>
    </location>
</feature>
<dbReference type="InterPro" id="IPR002550">
    <property type="entry name" value="CNNM"/>
</dbReference>
<feature type="domain" description="CNNM transmembrane" evidence="12">
    <location>
        <begin position="1"/>
        <end position="195"/>
    </location>
</feature>
<evidence type="ECO:0000256" key="3">
    <source>
        <dbReference type="ARBA" id="ARBA00022692"/>
    </source>
</evidence>
<gene>
    <name evidence="13" type="ORF">SAMN05444362_11130</name>
</gene>
<dbReference type="PANTHER" id="PTHR43099">
    <property type="entry name" value="UPF0053 PROTEIN YRKA"/>
    <property type="match status" value="1"/>
</dbReference>
<dbReference type="SUPFAM" id="SSF54631">
    <property type="entry name" value="CBS-domain pair"/>
    <property type="match status" value="1"/>
</dbReference>
<name>A0A1M5F2T8_9BACT</name>
<dbReference type="Gene3D" id="3.30.465.10">
    <property type="match status" value="1"/>
</dbReference>
<dbReference type="PROSITE" id="PS51371">
    <property type="entry name" value="CBS"/>
    <property type="match status" value="1"/>
</dbReference>
<keyword evidence="2" id="KW-1003">Cell membrane</keyword>
<dbReference type="Pfam" id="PF01595">
    <property type="entry name" value="CNNM"/>
    <property type="match status" value="1"/>
</dbReference>
<feature type="transmembrane region" description="Helical" evidence="10">
    <location>
        <begin position="55"/>
        <end position="75"/>
    </location>
</feature>
<keyword evidence="4" id="KW-0677">Repeat</keyword>
<dbReference type="Gene3D" id="3.10.580.10">
    <property type="entry name" value="CBS-domain"/>
    <property type="match status" value="1"/>
</dbReference>
<dbReference type="SMART" id="SM01091">
    <property type="entry name" value="CorC_HlyC"/>
    <property type="match status" value="1"/>
</dbReference>
<dbReference type="RefSeq" id="WP_062179110.1">
    <property type="nucleotide sequence ID" value="NZ_BBXL01000006.1"/>
</dbReference>
<accession>A0A1M5F2T8</accession>
<dbReference type="InterPro" id="IPR016169">
    <property type="entry name" value="FAD-bd_PCMH_sub2"/>
</dbReference>
<evidence type="ECO:0000256" key="1">
    <source>
        <dbReference type="ARBA" id="ARBA00004651"/>
    </source>
</evidence>
<dbReference type="CDD" id="cd04590">
    <property type="entry name" value="CBS_pair_CorC_HlyC_assoc"/>
    <property type="match status" value="1"/>
</dbReference>
<evidence type="ECO:0000256" key="5">
    <source>
        <dbReference type="ARBA" id="ARBA00022989"/>
    </source>
</evidence>
<keyword evidence="14" id="KW-1185">Reference proteome</keyword>
<dbReference type="InterPro" id="IPR000644">
    <property type="entry name" value="CBS_dom"/>
</dbReference>
<proteinExistence type="predicted"/>
<feature type="transmembrane region" description="Helical" evidence="10">
    <location>
        <begin position="6"/>
        <end position="26"/>
    </location>
</feature>
<dbReference type="InterPro" id="IPR044751">
    <property type="entry name" value="Ion_transp-like_CBS"/>
</dbReference>
<dbReference type="InterPro" id="IPR036318">
    <property type="entry name" value="FAD-bd_PCMH-like_sf"/>
</dbReference>
<keyword evidence="5 9" id="KW-1133">Transmembrane helix</keyword>
<dbReference type="PROSITE" id="PS51846">
    <property type="entry name" value="CNNM"/>
    <property type="match status" value="1"/>
</dbReference>
<reference evidence="14" key="1">
    <citation type="submission" date="2016-11" db="EMBL/GenBank/DDBJ databases">
        <authorList>
            <person name="Varghese N."/>
            <person name="Submissions S."/>
        </authorList>
    </citation>
    <scope>NUCLEOTIDE SEQUENCE [LARGE SCALE GENOMIC DNA]</scope>
    <source>
        <strain evidence="14">DSM 27370</strain>
    </source>
</reference>
<organism evidence="13 14">
    <name type="scientific">Dysgonomonas macrotermitis</name>
    <dbReference type="NCBI Taxonomy" id="1346286"/>
    <lineage>
        <taxon>Bacteria</taxon>
        <taxon>Pseudomonadati</taxon>
        <taxon>Bacteroidota</taxon>
        <taxon>Bacteroidia</taxon>
        <taxon>Bacteroidales</taxon>
        <taxon>Dysgonomonadaceae</taxon>
        <taxon>Dysgonomonas</taxon>
    </lineage>
</organism>
<dbReference type="AlphaFoldDB" id="A0A1M5F2T8"/>
<feature type="transmembrane region" description="Helical" evidence="10">
    <location>
        <begin position="95"/>
        <end position="120"/>
    </location>
</feature>
<keyword evidence="3 9" id="KW-0812">Transmembrane</keyword>
<evidence type="ECO:0000256" key="6">
    <source>
        <dbReference type="ARBA" id="ARBA00023122"/>
    </source>
</evidence>
<evidence type="ECO:0000256" key="2">
    <source>
        <dbReference type="ARBA" id="ARBA00022475"/>
    </source>
</evidence>
<evidence type="ECO:0000256" key="10">
    <source>
        <dbReference type="SAM" id="Phobius"/>
    </source>
</evidence>
<keyword evidence="6 8" id="KW-0129">CBS domain</keyword>
<dbReference type="GO" id="GO:0050660">
    <property type="term" value="F:flavin adenine dinucleotide binding"/>
    <property type="evidence" value="ECO:0007669"/>
    <property type="project" value="InterPro"/>
</dbReference>
<evidence type="ECO:0000256" key="4">
    <source>
        <dbReference type="ARBA" id="ARBA00022737"/>
    </source>
</evidence>
<evidence type="ECO:0000313" key="14">
    <source>
        <dbReference type="Proteomes" id="UP000184480"/>
    </source>
</evidence>
<sequence length="431" mass="48364">MDILIILFLILLNGVFSMSEIAVISTRKSKLLSDAKKGDARAMAALKLATEPNKFLSTIQIGITLIGIVTGIYSGDVLAKDFAPLFNIFGLSPSATYYLAQITIVIIVTYLSIIFGELVPKRIGMSLSDKVAKLVARPMNILSHIASPFVWILSKSTALIFSILNIKDADNRVTEEEIKSMVKEGTEGGEVKKVEQDIVERVFSLGDRNLESIMTHRSEIVWLKQTMTSQEINKAVQDNLYNVYPVADHNLDNIIGVVFLKDLFGKIDKPDFKLDNFVRPCQYFPEHMDVYTALDQMKNNIIHYALVCDEFGGIVGIITLKDILEALVGTIPGDYEDPEIVVREDGSCLVDGQCPFYNFLLYFDLGNLYFENEYNTVSGLILDLLQHIPITGEKLKWNNFIFEIVDMDGARIDKILVKSMHQNQVTTQDNN</sequence>
<dbReference type="PANTHER" id="PTHR43099:SF5">
    <property type="entry name" value="HLYC_CORC FAMILY TRANSPORTER"/>
    <property type="match status" value="1"/>
</dbReference>
<evidence type="ECO:0000259" key="11">
    <source>
        <dbReference type="PROSITE" id="PS51371"/>
    </source>
</evidence>
<feature type="transmembrane region" description="Helical" evidence="10">
    <location>
        <begin position="141"/>
        <end position="164"/>
    </location>
</feature>
<comment type="subcellular location">
    <subcellularLocation>
        <location evidence="1">Cell membrane</location>
        <topology evidence="1">Multi-pass membrane protein</topology>
    </subcellularLocation>
</comment>
<dbReference type="EMBL" id="FQUC01000011">
    <property type="protein sequence ID" value="SHF85658.1"/>
    <property type="molecule type" value="Genomic_DNA"/>
</dbReference>
<dbReference type="Pfam" id="PF03471">
    <property type="entry name" value="CorC_HlyC"/>
    <property type="match status" value="1"/>
</dbReference>
<evidence type="ECO:0000313" key="13">
    <source>
        <dbReference type="EMBL" id="SHF85658.1"/>
    </source>
</evidence>
<dbReference type="SMART" id="SM00116">
    <property type="entry name" value="CBS"/>
    <property type="match status" value="1"/>
</dbReference>
<evidence type="ECO:0000256" key="8">
    <source>
        <dbReference type="PROSITE-ProRule" id="PRU00703"/>
    </source>
</evidence>
<dbReference type="InterPro" id="IPR005170">
    <property type="entry name" value="Transptr-assoc_dom"/>
</dbReference>
<evidence type="ECO:0000256" key="7">
    <source>
        <dbReference type="ARBA" id="ARBA00023136"/>
    </source>
</evidence>
<dbReference type="Pfam" id="PF00571">
    <property type="entry name" value="CBS"/>
    <property type="match status" value="1"/>
</dbReference>
<dbReference type="OrthoDB" id="9798188at2"/>
<dbReference type="GO" id="GO:0005886">
    <property type="term" value="C:plasma membrane"/>
    <property type="evidence" value="ECO:0007669"/>
    <property type="project" value="UniProtKB-SubCell"/>
</dbReference>
<dbReference type="SUPFAM" id="SSF56176">
    <property type="entry name" value="FAD-binding/transporter-associated domain-like"/>
    <property type="match status" value="1"/>
</dbReference>
<keyword evidence="7 9" id="KW-0472">Membrane</keyword>
<evidence type="ECO:0000259" key="12">
    <source>
        <dbReference type="PROSITE" id="PS51846"/>
    </source>
</evidence>